<organism evidence="1 2">
    <name type="scientific">Megavirus courdo11</name>
    <dbReference type="NCBI Taxonomy" id="1128140"/>
    <lineage>
        <taxon>Viruses</taxon>
        <taxon>Varidnaviria</taxon>
        <taxon>Bamfordvirae</taxon>
        <taxon>Nucleocytoviricota</taxon>
        <taxon>Megaviricetes</taxon>
        <taxon>Imitervirales</taxon>
        <taxon>Mimiviridae</taxon>
        <taxon>Megamimivirinae</taxon>
        <taxon>Megavirus</taxon>
        <taxon>Megavirus chilense</taxon>
    </lineage>
</organism>
<dbReference type="EMBL" id="JX975216">
    <property type="protein sequence ID" value="AFX93210.1"/>
    <property type="molecule type" value="Genomic_DNA"/>
</dbReference>
<evidence type="ECO:0000313" key="2">
    <source>
        <dbReference type="Proteomes" id="UP000241137"/>
    </source>
</evidence>
<dbReference type="Proteomes" id="UP000241137">
    <property type="component" value="Segment"/>
</dbReference>
<gene>
    <name evidence="1" type="ORF">CE11_01184</name>
</gene>
<protein>
    <submittedName>
        <fullName evidence="1">Uncharacterized protein</fullName>
    </submittedName>
</protein>
<reference evidence="1 2" key="1">
    <citation type="journal article" date="2014" name="Virus Genes">
        <title>Complete genome sequence of Courdo11 virus, a member of the family Mimiviridae.</title>
        <authorList>
            <person name="Yoosuf N."/>
            <person name="Pagnier I."/>
            <person name="Fournous G."/>
            <person name="Robert C."/>
            <person name="La Scola B."/>
            <person name="Raoult D."/>
            <person name="Colson P."/>
        </authorList>
    </citation>
    <scope>NUCLEOTIDE SEQUENCE [LARGE SCALE GENOMIC DNA]</scope>
</reference>
<proteinExistence type="predicted"/>
<sequence length="48" mass="5671">MSGEMIFYLNMENKAFHIIANKNNDNKYVPQLITKDDLIKMILNKNKI</sequence>
<accession>K7YAV0</accession>
<name>K7YAV0_9VIRU</name>
<evidence type="ECO:0000313" key="1">
    <source>
        <dbReference type="EMBL" id="AFX93210.1"/>
    </source>
</evidence>